<keyword evidence="4 6" id="KW-1133">Transmembrane helix</keyword>
<dbReference type="EMBL" id="BMJQ01000002">
    <property type="protein sequence ID" value="GGF04583.1"/>
    <property type="molecule type" value="Genomic_DNA"/>
</dbReference>
<dbReference type="Pfam" id="PF07690">
    <property type="entry name" value="MFS_1"/>
    <property type="match status" value="1"/>
</dbReference>
<feature type="transmembrane region" description="Helical" evidence="6">
    <location>
        <begin position="303"/>
        <end position="322"/>
    </location>
</feature>
<evidence type="ECO:0000313" key="9">
    <source>
        <dbReference type="Proteomes" id="UP000646365"/>
    </source>
</evidence>
<feature type="domain" description="Major facilitator superfamily (MFS) profile" evidence="7">
    <location>
        <begin position="14"/>
        <end position="423"/>
    </location>
</feature>
<accession>A0A8J3E1S1</accession>
<dbReference type="PANTHER" id="PTHR23505:SF79">
    <property type="entry name" value="PROTEIN SPINSTER"/>
    <property type="match status" value="1"/>
</dbReference>
<evidence type="ECO:0000256" key="3">
    <source>
        <dbReference type="ARBA" id="ARBA00022692"/>
    </source>
</evidence>
<evidence type="ECO:0000256" key="1">
    <source>
        <dbReference type="ARBA" id="ARBA00004141"/>
    </source>
</evidence>
<feature type="transmembrane region" description="Helical" evidence="6">
    <location>
        <begin position="182"/>
        <end position="203"/>
    </location>
</feature>
<dbReference type="PROSITE" id="PS51257">
    <property type="entry name" value="PROKAR_LIPOPROTEIN"/>
    <property type="match status" value="1"/>
</dbReference>
<feature type="transmembrane region" description="Helical" evidence="6">
    <location>
        <begin position="80"/>
        <end position="100"/>
    </location>
</feature>
<evidence type="ECO:0000313" key="8">
    <source>
        <dbReference type="EMBL" id="GGF04583.1"/>
    </source>
</evidence>
<dbReference type="SUPFAM" id="SSF103473">
    <property type="entry name" value="MFS general substrate transporter"/>
    <property type="match status" value="1"/>
</dbReference>
<keyword evidence="9" id="KW-1185">Reference proteome</keyword>
<dbReference type="AlphaFoldDB" id="A0A8J3E1S1"/>
<feature type="transmembrane region" description="Helical" evidence="6">
    <location>
        <begin position="232"/>
        <end position="258"/>
    </location>
</feature>
<protein>
    <submittedName>
        <fullName evidence="8">MFS transporter</fullName>
    </submittedName>
</protein>
<comment type="caution">
    <text evidence="8">The sequence shown here is derived from an EMBL/GenBank/DDBJ whole genome shotgun (WGS) entry which is preliminary data.</text>
</comment>
<dbReference type="GO" id="GO:0016020">
    <property type="term" value="C:membrane"/>
    <property type="evidence" value="ECO:0007669"/>
    <property type="project" value="UniProtKB-SubCell"/>
</dbReference>
<keyword evidence="2" id="KW-0813">Transport</keyword>
<gene>
    <name evidence="8" type="ORF">GCM10011611_07520</name>
</gene>
<feature type="transmembrane region" description="Helical" evidence="6">
    <location>
        <begin position="52"/>
        <end position="73"/>
    </location>
</feature>
<dbReference type="PROSITE" id="PS50850">
    <property type="entry name" value="MFS"/>
    <property type="match status" value="1"/>
</dbReference>
<comment type="subcellular location">
    <subcellularLocation>
        <location evidence="1">Membrane</location>
        <topology evidence="1">Multi-pass membrane protein</topology>
    </subcellularLocation>
</comment>
<dbReference type="PANTHER" id="PTHR23505">
    <property type="entry name" value="SPINSTER"/>
    <property type="match status" value="1"/>
</dbReference>
<reference evidence="8" key="2">
    <citation type="submission" date="2020-09" db="EMBL/GenBank/DDBJ databases">
        <authorList>
            <person name="Sun Q."/>
            <person name="Zhou Y."/>
        </authorList>
    </citation>
    <scope>NUCLEOTIDE SEQUENCE</scope>
    <source>
        <strain evidence="8">CGMCC 1.15725</strain>
    </source>
</reference>
<keyword evidence="5 6" id="KW-0472">Membrane</keyword>
<dbReference type="RefSeq" id="WP_189042694.1">
    <property type="nucleotide sequence ID" value="NZ_BMJQ01000002.1"/>
</dbReference>
<dbReference type="Proteomes" id="UP000646365">
    <property type="component" value="Unassembled WGS sequence"/>
</dbReference>
<evidence type="ECO:0000256" key="6">
    <source>
        <dbReference type="SAM" id="Phobius"/>
    </source>
</evidence>
<feature type="transmembrane region" description="Helical" evidence="6">
    <location>
        <begin position="142"/>
        <end position="162"/>
    </location>
</feature>
<keyword evidence="3 6" id="KW-0812">Transmembrane</keyword>
<feature type="transmembrane region" description="Helical" evidence="6">
    <location>
        <begin position="401"/>
        <end position="420"/>
    </location>
</feature>
<proteinExistence type="predicted"/>
<sequence length="443" mass="45653">MSRFRDGDLYCWAVAGLLSGCYAVAFIDRALINVASQPIKQGLGLSDTEFGLLSGTAFSLVYAFGGLPLGWLADRLNRRAMIAFAILFWSAMTAACGFSTSFGTFFAARVMVGLGEACLLPAAVSLLGAIVPERGRARSIGIFLMGSAIGNAAALLGGGHLLTRLSQSGPLVLPVIGVMAPWQVLFLLTCPLGLAAAAAVLAIREPDRAAAASAATPGLRTMIAHIGDHHRAYGFLAGATCCTVLLAQAQAVWLPLYYVRHFGLEPGESAVLIGWLFVASVPAGQLAGGVLTDRLHAAKVTGAPHVVITLCVTLALLPAVVFCTTDRLWVSGIAYALFNFLISASTPMGLVGLQQLTPPSHHGVASALLASVATLAGVGIGPAAVGFIADHLFQSPDALGHSLLAVILAAGLAAPLLALSGRDAFARSVRTLAPEAVQMRPAE</sequence>
<dbReference type="Gene3D" id="1.20.1250.20">
    <property type="entry name" value="MFS general substrate transporter like domains"/>
    <property type="match status" value="2"/>
</dbReference>
<dbReference type="InterPro" id="IPR020846">
    <property type="entry name" value="MFS_dom"/>
</dbReference>
<evidence type="ECO:0000259" key="7">
    <source>
        <dbReference type="PROSITE" id="PS50850"/>
    </source>
</evidence>
<reference evidence="8" key="1">
    <citation type="journal article" date="2014" name="Int. J. Syst. Evol. Microbiol.">
        <title>Complete genome sequence of Corynebacterium casei LMG S-19264T (=DSM 44701T), isolated from a smear-ripened cheese.</title>
        <authorList>
            <consortium name="US DOE Joint Genome Institute (JGI-PGF)"/>
            <person name="Walter F."/>
            <person name="Albersmeier A."/>
            <person name="Kalinowski J."/>
            <person name="Ruckert C."/>
        </authorList>
    </citation>
    <scope>NUCLEOTIDE SEQUENCE</scope>
    <source>
        <strain evidence="8">CGMCC 1.15725</strain>
    </source>
</reference>
<evidence type="ECO:0000256" key="5">
    <source>
        <dbReference type="ARBA" id="ARBA00023136"/>
    </source>
</evidence>
<dbReference type="InterPro" id="IPR044770">
    <property type="entry name" value="MFS_spinster-like"/>
</dbReference>
<dbReference type="GO" id="GO:0022857">
    <property type="term" value="F:transmembrane transporter activity"/>
    <property type="evidence" value="ECO:0007669"/>
    <property type="project" value="InterPro"/>
</dbReference>
<dbReference type="InterPro" id="IPR036259">
    <property type="entry name" value="MFS_trans_sf"/>
</dbReference>
<evidence type="ECO:0000256" key="4">
    <source>
        <dbReference type="ARBA" id="ARBA00022989"/>
    </source>
</evidence>
<feature type="transmembrane region" description="Helical" evidence="6">
    <location>
        <begin position="106"/>
        <end position="130"/>
    </location>
</feature>
<feature type="transmembrane region" description="Helical" evidence="6">
    <location>
        <begin position="365"/>
        <end position="389"/>
    </location>
</feature>
<evidence type="ECO:0000256" key="2">
    <source>
        <dbReference type="ARBA" id="ARBA00022448"/>
    </source>
</evidence>
<name>A0A8J3E1S1_9PROT</name>
<organism evidence="8 9">
    <name type="scientific">Aliidongia dinghuensis</name>
    <dbReference type="NCBI Taxonomy" id="1867774"/>
    <lineage>
        <taxon>Bacteria</taxon>
        <taxon>Pseudomonadati</taxon>
        <taxon>Pseudomonadota</taxon>
        <taxon>Alphaproteobacteria</taxon>
        <taxon>Rhodospirillales</taxon>
        <taxon>Dongiaceae</taxon>
        <taxon>Aliidongia</taxon>
    </lineage>
</organism>
<feature type="transmembrane region" description="Helical" evidence="6">
    <location>
        <begin position="328"/>
        <end position="353"/>
    </location>
</feature>
<feature type="transmembrane region" description="Helical" evidence="6">
    <location>
        <begin position="270"/>
        <end position="291"/>
    </location>
</feature>
<feature type="transmembrane region" description="Helical" evidence="6">
    <location>
        <begin position="9"/>
        <end position="32"/>
    </location>
</feature>
<dbReference type="InterPro" id="IPR011701">
    <property type="entry name" value="MFS"/>
</dbReference>